<evidence type="ECO:0000256" key="3">
    <source>
        <dbReference type="ARBA" id="ARBA00023242"/>
    </source>
</evidence>
<evidence type="ECO:0000256" key="2">
    <source>
        <dbReference type="ARBA" id="ARBA00022473"/>
    </source>
</evidence>
<comment type="similarity">
    <text evidence="4">Belongs to the DONSON family.</text>
</comment>
<evidence type="ECO:0000256" key="5">
    <source>
        <dbReference type="SAM" id="MobiDB-lite"/>
    </source>
</evidence>
<dbReference type="AlphaFoldDB" id="A0A182K1Y6"/>
<sequence length="601" mass="67094">MNSHTEGMLSNPSQWKRPEDILKMQRLKRKQRALQDRINNQSKGDGGPKLHQSTVDSDDAIVSRFETNPKRKNPFSRAVDPAAKRQKEAHATNVLDGGEQTIFELLSKPQTAVIVPNLEAPSIKPAIDARFLQQQYHCPVEQSLPSEHDEELSKANENAPIHWSIKSKMRIICQTPIPGTNLKTNQEASGLTSFVRCIDSKESSTGMDISPGARFYQATLYWQHPYLPWFTLFPRNSRNNNTQPPLVDESIRSVLAKEWIISFRNLFQLVRARQCPYFYLCANSFTVLFRAAGIGGRVETHALLTPTTRGMRAALKQEEIEFTMPLKRVPISTTQDTHNRSTESGIGNSSFSNSSEEQSQTASNEELTNDRSLEGEQDDEDEDDDEMDGEQWLESMGVDAAEIRKISDVHRRKQQKRECGTDYSDQSLVLIEGPECQAFFNFLLNAKSTIAKVGRLAGIPPTLLAPVSFAGATLRTLQTRSSKIQMDGQQYHSTELQGVILPHILPYVTDLLCESKDNYSVTLATVPSTAALCAASQKVISDGDKENDATALAGPVFGKENLSDCGLNKRIVENMCRATKDSVFDTERLLYSQEAGGFTWS</sequence>
<evidence type="ECO:0000313" key="7">
    <source>
        <dbReference type="Proteomes" id="UP000075881"/>
    </source>
</evidence>
<name>A0A182K1Y6_9DIPT</name>
<dbReference type="PANTHER" id="PTHR12972:SF0">
    <property type="entry name" value="PROTEIN DOWNSTREAM NEIGHBOR OF SON"/>
    <property type="match status" value="1"/>
</dbReference>
<keyword evidence="3" id="KW-0539">Nucleus</keyword>
<feature type="compositionally biased region" description="Acidic residues" evidence="5">
    <location>
        <begin position="375"/>
        <end position="388"/>
    </location>
</feature>
<keyword evidence="2" id="KW-0217">Developmental protein</keyword>
<dbReference type="STRING" id="43041.A0A182K1Y6"/>
<dbReference type="GO" id="GO:0005634">
    <property type="term" value="C:nucleus"/>
    <property type="evidence" value="ECO:0007669"/>
    <property type="project" value="UniProtKB-SubCell"/>
</dbReference>
<protein>
    <recommendedName>
        <fullName evidence="8">Protein downstream neighbor of son homolog</fullName>
    </recommendedName>
</protein>
<feature type="region of interest" description="Disordered" evidence="5">
    <location>
        <begin position="27"/>
        <end position="90"/>
    </location>
</feature>
<feature type="compositionally biased region" description="Low complexity" evidence="5">
    <location>
        <begin position="344"/>
        <end position="360"/>
    </location>
</feature>
<evidence type="ECO:0000256" key="4">
    <source>
        <dbReference type="ARBA" id="ARBA00025806"/>
    </source>
</evidence>
<evidence type="ECO:0000313" key="6">
    <source>
        <dbReference type="EnsemblMetazoa" id="ACHR004770-PA"/>
    </source>
</evidence>
<evidence type="ECO:0000256" key="1">
    <source>
        <dbReference type="ARBA" id="ARBA00004123"/>
    </source>
</evidence>
<dbReference type="InterPro" id="IPR024861">
    <property type="entry name" value="Donson"/>
</dbReference>
<dbReference type="Proteomes" id="UP000075881">
    <property type="component" value="Unassembled WGS sequence"/>
</dbReference>
<comment type="subcellular location">
    <subcellularLocation>
        <location evidence="1">Nucleus</location>
    </subcellularLocation>
</comment>
<reference evidence="7" key="1">
    <citation type="submission" date="2013-03" db="EMBL/GenBank/DDBJ databases">
        <title>The Genome Sequence of Anopheles christyi ACHKN1017.</title>
        <authorList>
            <consortium name="The Broad Institute Genomics Platform"/>
            <person name="Neafsey D.E."/>
            <person name="Besansky N."/>
            <person name="Walker B."/>
            <person name="Young S.K."/>
            <person name="Zeng Q."/>
            <person name="Gargeya S."/>
            <person name="Fitzgerald M."/>
            <person name="Haas B."/>
            <person name="Abouelleil A."/>
            <person name="Allen A.W."/>
            <person name="Alvarado L."/>
            <person name="Arachchi H.M."/>
            <person name="Berlin A.M."/>
            <person name="Chapman S.B."/>
            <person name="Gainer-Dewar J."/>
            <person name="Goldberg J."/>
            <person name="Griggs A."/>
            <person name="Gujja S."/>
            <person name="Hansen M."/>
            <person name="Howarth C."/>
            <person name="Imamovic A."/>
            <person name="Ireland A."/>
            <person name="Larimer J."/>
            <person name="McCowan C."/>
            <person name="Murphy C."/>
            <person name="Pearson M."/>
            <person name="Poon T.W."/>
            <person name="Priest M."/>
            <person name="Roberts A."/>
            <person name="Saif S."/>
            <person name="Shea T."/>
            <person name="Sisk P."/>
            <person name="Sykes S."/>
            <person name="Wortman J."/>
            <person name="Nusbaum C."/>
            <person name="Birren B."/>
        </authorList>
    </citation>
    <scope>NUCLEOTIDE SEQUENCE [LARGE SCALE GENOMIC DNA]</scope>
    <source>
        <strain evidence="7">ACHKN1017</strain>
    </source>
</reference>
<dbReference type="PANTHER" id="PTHR12972">
    <property type="entry name" value="DOWNSTREAM NEIGHBOR OF SON"/>
    <property type="match status" value="1"/>
</dbReference>
<organism evidence="6 7">
    <name type="scientific">Anopheles christyi</name>
    <dbReference type="NCBI Taxonomy" id="43041"/>
    <lineage>
        <taxon>Eukaryota</taxon>
        <taxon>Metazoa</taxon>
        <taxon>Ecdysozoa</taxon>
        <taxon>Arthropoda</taxon>
        <taxon>Hexapoda</taxon>
        <taxon>Insecta</taxon>
        <taxon>Pterygota</taxon>
        <taxon>Neoptera</taxon>
        <taxon>Endopterygota</taxon>
        <taxon>Diptera</taxon>
        <taxon>Nematocera</taxon>
        <taxon>Culicoidea</taxon>
        <taxon>Culicidae</taxon>
        <taxon>Anophelinae</taxon>
        <taxon>Anopheles</taxon>
    </lineage>
</organism>
<dbReference type="PRINTS" id="PR02064">
    <property type="entry name" value="DONSON"/>
</dbReference>
<reference evidence="6" key="2">
    <citation type="submission" date="2020-05" db="UniProtKB">
        <authorList>
            <consortium name="EnsemblMetazoa"/>
        </authorList>
    </citation>
    <scope>IDENTIFICATION</scope>
    <source>
        <strain evidence="6">ACHKN1017</strain>
    </source>
</reference>
<dbReference type="VEuPathDB" id="VectorBase:ACHR004770"/>
<feature type="region of interest" description="Disordered" evidence="5">
    <location>
        <begin position="326"/>
        <end position="388"/>
    </location>
</feature>
<evidence type="ECO:0008006" key="8">
    <source>
        <dbReference type="Google" id="ProtNLM"/>
    </source>
</evidence>
<dbReference type="GO" id="GO:0033260">
    <property type="term" value="P:nuclear DNA replication"/>
    <property type="evidence" value="ECO:0007669"/>
    <property type="project" value="TreeGrafter"/>
</dbReference>
<dbReference type="EnsemblMetazoa" id="ACHR004770-RA">
    <property type="protein sequence ID" value="ACHR004770-PA"/>
    <property type="gene ID" value="ACHR004770"/>
</dbReference>
<keyword evidence="7" id="KW-1185">Reference proteome</keyword>
<accession>A0A182K1Y6</accession>
<proteinExistence type="inferred from homology"/>